<evidence type="ECO:0000313" key="1">
    <source>
        <dbReference type="EMBL" id="GBN35294.1"/>
    </source>
</evidence>
<accession>A0A4Y2N9D7</accession>
<dbReference type="AlphaFoldDB" id="A0A4Y2N9D7"/>
<gene>
    <name evidence="1" type="ORF">AVEN_233493_1</name>
</gene>
<organism evidence="1 2">
    <name type="scientific">Araneus ventricosus</name>
    <name type="common">Orbweaver spider</name>
    <name type="synonym">Epeira ventricosa</name>
    <dbReference type="NCBI Taxonomy" id="182803"/>
    <lineage>
        <taxon>Eukaryota</taxon>
        <taxon>Metazoa</taxon>
        <taxon>Ecdysozoa</taxon>
        <taxon>Arthropoda</taxon>
        <taxon>Chelicerata</taxon>
        <taxon>Arachnida</taxon>
        <taxon>Araneae</taxon>
        <taxon>Araneomorphae</taxon>
        <taxon>Entelegynae</taxon>
        <taxon>Araneoidea</taxon>
        <taxon>Araneidae</taxon>
        <taxon>Araneus</taxon>
    </lineage>
</organism>
<proteinExistence type="predicted"/>
<evidence type="ECO:0000313" key="2">
    <source>
        <dbReference type="Proteomes" id="UP000499080"/>
    </source>
</evidence>
<comment type="caution">
    <text evidence="1">The sequence shown here is derived from an EMBL/GenBank/DDBJ whole genome shotgun (WGS) entry which is preliminary data.</text>
</comment>
<dbReference type="Proteomes" id="UP000499080">
    <property type="component" value="Unassembled WGS sequence"/>
</dbReference>
<keyword evidence="2" id="KW-1185">Reference proteome</keyword>
<dbReference type="EMBL" id="BGPR01008675">
    <property type="protein sequence ID" value="GBN35294.1"/>
    <property type="molecule type" value="Genomic_DNA"/>
</dbReference>
<protein>
    <submittedName>
        <fullName evidence="1">Uncharacterized protein</fullName>
    </submittedName>
</protein>
<reference evidence="1 2" key="1">
    <citation type="journal article" date="2019" name="Sci. Rep.">
        <title>Orb-weaving spider Araneus ventricosus genome elucidates the spidroin gene catalogue.</title>
        <authorList>
            <person name="Kono N."/>
            <person name="Nakamura H."/>
            <person name="Ohtoshi R."/>
            <person name="Moran D.A.P."/>
            <person name="Shinohara A."/>
            <person name="Yoshida Y."/>
            <person name="Fujiwara M."/>
            <person name="Mori M."/>
            <person name="Tomita M."/>
            <person name="Arakawa K."/>
        </authorList>
    </citation>
    <scope>NUCLEOTIDE SEQUENCE [LARGE SCALE GENOMIC DNA]</scope>
</reference>
<sequence length="143" mass="16198">MPQTIPFPSVPHVLRNSIDHGGTKLVVTVAGRKRDSGTFLGGFRRQKMMSLLSVPKPLFVSYTVVVRGNLGFILFHQSHPLLPVNTVEKVKAGNGIYHEFSFPVFKYRKCDAIHSIRHSQYSRACICTSFCNWFLLLAFFIVK</sequence>
<name>A0A4Y2N9D7_ARAVE</name>